<feature type="domain" description="Peptidase M16 N-terminal" evidence="3">
    <location>
        <begin position="25"/>
        <end position="161"/>
    </location>
</feature>
<protein>
    <recommendedName>
        <fullName evidence="7">Peptidase M16</fullName>
    </recommendedName>
</protein>
<comment type="caution">
    <text evidence="5">The sequence shown here is derived from an EMBL/GenBank/DDBJ whole genome shotgun (WGS) entry which is preliminary data.</text>
</comment>
<evidence type="ECO:0008006" key="7">
    <source>
        <dbReference type="Google" id="ProtNLM"/>
    </source>
</evidence>
<proteinExistence type="inferred from homology"/>
<dbReference type="InterPro" id="IPR007863">
    <property type="entry name" value="Peptidase_M16_C"/>
</dbReference>
<dbReference type="PANTHER" id="PTHR11851:SF49">
    <property type="entry name" value="MITOCHONDRIAL-PROCESSING PEPTIDASE SUBUNIT ALPHA"/>
    <property type="match status" value="1"/>
</dbReference>
<name>A0A1G1X0V6_9BACT</name>
<evidence type="ECO:0000256" key="2">
    <source>
        <dbReference type="RuleBase" id="RU004447"/>
    </source>
</evidence>
<dbReference type="InterPro" id="IPR001431">
    <property type="entry name" value="Pept_M16_Zn_BS"/>
</dbReference>
<organism evidence="5 6">
    <name type="scientific">Candidatus Andersenbacteria bacterium RIFCSPHIGHO2_12_FULL_45_11</name>
    <dbReference type="NCBI Taxonomy" id="1797281"/>
    <lineage>
        <taxon>Bacteria</taxon>
        <taxon>Candidatus Anderseniibacteriota</taxon>
    </lineage>
</organism>
<dbReference type="AlphaFoldDB" id="A0A1G1X0V6"/>
<comment type="similarity">
    <text evidence="1 2">Belongs to the peptidase M16 family.</text>
</comment>
<dbReference type="SUPFAM" id="SSF63411">
    <property type="entry name" value="LuxS/MPP-like metallohydrolase"/>
    <property type="match status" value="2"/>
</dbReference>
<dbReference type="Pfam" id="PF00675">
    <property type="entry name" value="Peptidase_M16"/>
    <property type="match status" value="1"/>
</dbReference>
<reference evidence="5 6" key="1">
    <citation type="journal article" date="2016" name="Nat. Commun.">
        <title>Thousands of microbial genomes shed light on interconnected biogeochemical processes in an aquifer system.</title>
        <authorList>
            <person name="Anantharaman K."/>
            <person name="Brown C.T."/>
            <person name="Hug L.A."/>
            <person name="Sharon I."/>
            <person name="Castelle C.J."/>
            <person name="Probst A.J."/>
            <person name="Thomas B.C."/>
            <person name="Singh A."/>
            <person name="Wilkins M.J."/>
            <person name="Karaoz U."/>
            <person name="Brodie E.L."/>
            <person name="Williams K.H."/>
            <person name="Hubbard S.S."/>
            <person name="Banfield J.F."/>
        </authorList>
    </citation>
    <scope>NUCLEOTIDE SEQUENCE [LARGE SCALE GENOMIC DNA]</scope>
</reference>
<evidence type="ECO:0000313" key="6">
    <source>
        <dbReference type="Proteomes" id="UP000177528"/>
    </source>
</evidence>
<dbReference type="GO" id="GO:0046872">
    <property type="term" value="F:metal ion binding"/>
    <property type="evidence" value="ECO:0007669"/>
    <property type="project" value="InterPro"/>
</dbReference>
<evidence type="ECO:0000256" key="1">
    <source>
        <dbReference type="ARBA" id="ARBA00007261"/>
    </source>
</evidence>
<gene>
    <name evidence="5" type="ORF">A3D99_03825</name>
</gene>
<dbReference type="Gene3D" id="3.30.830.10">
    <property type="entry name" value="Metalloenzyme, LuxS/M16 peptidase-like"/>
    <property type="match status" value="2"/>
</dbReference>
<evidence type="ECO:0000259" key="4">
    <source>
        <dbReference type="Pfam" id="PF05193"/>
    </source>
</evidence>
<dbReference type="GO" id="GO:0006508">
    <property type="term" value="P:proteolysis"/>
    <property type="evidence" value="ECO:0007669"/>
    <property type="project" value="InterPro"/>
</dbReference>
<evidence type="ECO:0000313" key="5">
    <source>
        <dbReference type="EMBL" id="OGY33648.1"/>
    </source>
</evidence>
<sequence>MSHFPLIQKTLPSGLRTIILPRPDFETATILVLIGVGSRYETPRQGGLSHFLEHMFFKGTEKRPTTKEISEAIDNVGGDFNAFTTEEYTGYYVKVASEYLEKGADVVSDILLRPLFPAEEIERERGVIQEEIKMYTDNPMRHIHHLWQQAMFGDHPLGRRVDGKHEVVGALKRKDFLAYVKSHYHTGNAIVVVAGNVDVKNTQKMIGKLFTPLVQGAETVPKAAPRKTPAEKFVHEYRKSLDQTHMMVGVPGVSSTDPRRYAAGLLAAILGGGMSSRLFLSVRERNGLAYMVKTYSETYTDTGSFVTQTGVRTDKAEQALSLILQEYDRVMDELVSEEELQKVKQMARGGLVLDLEETNNLALFASVQELTEHEIMTPEEIMKHIDAVTPQDIQNVARELLQKNKRAVALLGPQKSSKAFEKLLK</sequence>
<dbReference type="Proteomes" id="UP000177528">
    <property type="component" value="Unassembled WGS sequence"/>
</dbReference>
<dbReference type="PANTHER" id="PTHR11851">
    <property type="entry name" value="METALLOPROTEASE"/>
    <property type="match status" value="1"/>
</dbReference>
<dbReference type="InterPro" id="IPR050361">
    <property type="entry name" value="MPP/UQCRC_Complex"/>
</dbReference>
<feature type="domain" description="Peptidase M16 C-terminal" evidence="4">
    <location>
        <begin position="171"/>
        <end position="345"/>
    </location>
</feature>
<accession>A0A1G1X0V6</accession>
<dbReference type="Pfam" id="PF05193">
    <property type="entry name" value="Peptidase_M16_C"/>
    <property type="match status" value="1"/>
</dbReference>
<dbReference type="InterPro" id="IPR011249">
    <property type="entry name" value="Metalloenz_LuxS/M16"/>
</dbReference>
<dbReference type="PROSITE" id="PS00143">
    <property type="entry name" value="INSULINASE"/>
    <property type="match status" value="1"/>
</dbReference>
<evidence type="ECO:0000259" key="3">
    <source>
        <dbReference type="Pfam" id="PF00675"/>
    </source>
</evidence>
<dbReference type="GO" id="GO:0004222">
    <property type="term" value="F:metalloendopeptidase activity"/>
    <property type="evidence" value="ECO:0007669"/>
    <property type="project" value="InterPro"/>
</dbReference>
<dbReference type="EMBL" id="MHHR01000028">
    <property type="protein sequence ID" value="OGY33648.1"/>
    <property type="molecule type" value="Genomic_DNA"/>
</dbReference>
<dbReference type="InterPro" id="IPR011765">
    <property type="entry name" value="Pept_M16_N"/>
</dbReference>